<evidence type="ECO:0000313" key="3">
    <source>
        <dbReference type="Proteomes" id="UP000280344"/>
    </source>
</evidence>
<feature type="signal peptide" evidence="1">
    <location>
        <begin position="1"/>
        <end position="23"/>
    </location>
</feature>
<dbReference type="EMBL" id="CP034593">
    <property type="protein sequence ID" value="AZQ75999.1"/>
    <property type="molecule type" value="Genomic_DNA"/>
</dbReference>
<accession>A0A3Q9G072</accession>
<keyword evidence="1" id="KW-0732">Signal</keyword>
<proteinExistence type="predicted"/>
<dbReference type="Pfam" id="PF18986">
    <property type="entry name" value="DUF5719"/>
    <property type="match status" value="1"/>
</dbReference>
<organism evidence="2 3">
    <name type="scientific">Flaviflexus ciconiae</name>
    <dbReference type="NCBI Taxonomy" id="2496867"/>
    <lineage>
        <taxon>Bacteria</taxon>
        <taxon>Bacillati</taxon>
        <taxon>Actinomycetota</taxon>
        <taxon>Actinomycetes</taxon>
        <taxon>Actinomycetales</taxon>
        <taxon>Actinomycetaceae</taxon>
        <taxon>Flaviflexus</taxon>
    </lineage>
</organism>
<gene>
    <name evidence="2" type="ORF">EJ997_00315</name>
</gene>
<reference evidence="2 3" key="1">
    <citation type="submission" date="2018-12" db="EMBL/GenBank/DDBJ databases">
        <title>Complete genome sequence of Flaviflexus sp. H23T48.</title>
        <authorList>
            <person name="Bae J.-W."/>
            <person name="Lee J.-Y."/>
        </authorList>
    </citation>
    <scope>NUCLEOTIDE SEQUENCE [LARGE SCALE GENOMIC DNA]</scope>
    <source>
        <strain evidence="2 3">H23T48</strain>
    </source>
</reference>
<evidence type="ECO:0000256" key="1">
    <source>
        <dbReference type="SAM" id="SignalP"/>
    </source>
</evidence>
<dbReference type="Proteomes" id="UP000280344">
    <property type="component" value="Chromosome"/>
</dbReference>
<dbReference type="RefSeq" id="WP_126702809.1">
    <property type="nucleotide sequence ID" value="NZ_CP034593.1"/>
</dbReference>
<dbReference type="InterPro" id="IPR043777">
    <property type="entry name" value="DUF5719"/>
</dbReference>
<evidence type="ECO:0000313" key="2">
    <source>
        <dbReference type="EMBL" id="AZQ75999.1"/>
    </source>
</evidence>
<dbReference type="OrthoDB" id="3265844at2"/>
<feature type="chain" id="PRO_5018521777" evidence="1">
    <location>
        <begin position="24"/>
        <end position="462"/>
    </location>
</feature>
<keyword evidence="3" id="KW-1185">Reference proteome</keyword>
<protein>
    <submittedName>
        <fullName evidence="2">Uncharacterized protein</fullName>
    </submittedName>
</protein>
<dbReference type="KEGG" id="flh:EJ997_00315"/>
<name>A0A3Q9G072_9ACTO</name>
<dbReference type="AlphaFoldDB" id="A0A3Q9G072"/>
<sequence length="462" mass="46282">MSKTRIATGLASLAIGVGGVSLALLTPAADPADPALSSVEGTARAVSLACGPDFENTMGETTAGIGGEDSTDLVRTRTIVVSGGDASLAGTTIESEGTDNLRSSFESGAFPGELRVEPGDEAALATGTTQRFQDRGELAGMAMTSCVAPATEQFLVGGATSASSSSQLVLTNVSGSPATVNIDVYTSTGEAAPSILSSTTVDAYSSETLLVEAGARDARLAFRITSTGGEVAAQLLTHEVDGIVGSGVETVSPGAAPSQRVVVPGADLSGENGDVSLRVANPGSETATVSVLSATTDGTEEVPGSQDVALAPGTVLDLSMDGLGGDWSALIVDADRPVLAAARVDLEGDFAWLASGEPVTNGVVTIPDSESYVTLYSAEPTGATITFYDHLGAEVEETEVDVDEIATVASPDSASHAVVEADAGVYAGILSVKELETITGIAGLTLTIPPAGSSDLELQVIN</sequence>